<feature type="active site" description="Nucleophile" evidence="9">
    <location>
        <position position="200"/>
    </location>
</feature>
<dbReference type="SUPFAM" id="SSF141523">
    <property type="entry name" value="L,D-transpeptidase catalytic domain-like"/>
    <property type="match status" value="1"/>
</dbReference>
<comment type="caution">
    <text evidence="11">The sequence shown here is derived from an EMBL/GenBank/DDBJ whole genome shotgun (WGS) entry which is preliminary data.</text>
</comment>
<dbReference type="GO" id="GO:0071972">
    <property type="term" value="F:peptidoglycan L,D-transpeptidase activity"/>
    <property type="evidence" value="ECO:0007669"/>
    <property type="project" value="TreeGrafter"/>
</dbReference>
<evidence type="ECO:0000256" key="3">
    <source>
        <dbReference type="ARBA" id="ARBA00022676"/>
    </source>
</evidence>
<dbReference type="FunFam" id="2.40.440.10:FF:000002">
    <property type="entry name" value="L,D-transpeptidase ErfK/SrfK"/>
    <property type="match status" value="1"/>
</dbReference>
<organism evidence="11 12">
    <name type="scientific">Methylorubrum thiocyanatum</name>
    <dbReference type="NCBI Taxonomy" id="47958"/>
    <lineage>
        <taxon>Bacteria</taxon>
        <taxon>Pseudomonadati</taxon>
        <taxon>Pseudomonadota</taxon>
        <taxon>Alphaproteobacteria</taxon>
        <taxon>Hyphomicrobiales</taxon>
        <taxon>Methylobacteriaceae</taxon>
        <taxon>Methylorubrum</taxon>
    </lineage>
</organism>
<evidence type="ECO:0000256" key="1">
    <source>
        <dbReference type="ARBA" id="ARBA00004752"/>
    </source>
</evidence>
<keyword evidence="7 9" id="KW-0573">Peptidoglycan synthesis</keyword>
<accession>A0AA40S158</accession>
<evidence type="ECO:0000313" key="11">
    <source>
        <dbReference type="EMBL" id="MBA8912710.1"/>
    </source>
</evidence>
<dbReference type="PROSITE" id="PS52029">
    <property type="entry name" value="LD_TPASE"/>
    <property type="match status" value="1"/>
</dbReference>
<dbReference type="Proteomes" id="UP000543554">
    <property type="component" value="Unassembled WGS sequence"/>
</dbReference>
<dbReference type="GO" id="GO:0071555">
    <property type="term" value="P:cell wall organization"/>
    <property type="evidence" value="ECO:0007669"/>
    <property type="project" value="UniProtKB-UniRule"/>
</dbReference>
<keyword evidence="6 9" id="KW-0133">Cell shape</keyword>
<keyword evidence="11" id="KW-0449">Lipoprotein</keyword>
<dbReference type="GO" id="GO:0005576">
    <property type="term" value="C:extracellular region"/>
    <property type="evidence" value="ECO:0007669"/>
    <property type="project" value="TreeGrafter"/>
</dbReference>
<sequence>MAAPRTAQKFAPKNAPRMAARRVMLAALCLVPLAACKTSKPGPMAGGDDDAAWYIGTMPDKPFDVPLVDRSRIDPKYRRQEVAYSGPEAPGTIVVDIDKRQLALVQEGGTALQYGVGVGKAGFSWKGDARVGRKGVWPDWSPTTTMVSLNPGIERSRKGGIDNPLGARALYLYNGNRDTLFRIHGTNEPWSIGEQMSSGCVRMLNEDIVDLYERVPVGARVVVKRNGKYRV</sequence>
<proteinExistence type="inferred from homology"/>
<evidence type="ECO:0000256" key="9">
    <source>
        <dbReference type="PROSITE-ProRule" id="PRU01373"/>
    </source>
</evidence>
<dbReference type="Gene3D" id="2.40.440.10">
    <property type="entry name" value="L,D-transpeptidase catalytic domain-like"/>
    <property type="match status" value="1"/>
</dbReference>
<dbReference type="GO" id="GO:0008360">
    <property type="term" value="P:regulation of cell shape"/>
    <property type="evidence" value="ECO:0007669"/>
    <property type="project" value="UniProtKB-UniRule"/>
</dbReference>
<evidence type="ECO:0000256" key="2">
    <source>
        <dbReference type="ARBA" id="ARBA00005992"/>
    </source>
</evidence>
<gene>
    <name evidence="11" type="ORF">HNR51_001788</name>
</gene>
<dbReference type="GO" id="GO:0016757">
    <property type="term" value="F:glycosyltransferase activity"/>
    <property type="evidence" value="ECO:0007669"/>
    <property type="project" value="UniProtKB-KW"/>
</dbReference>
<dbReference type="RefSeq" id="WP_012454890.1">
    <property type="nucleotide sequence ID" value="NZ_BPRF01000007.1"/>
</dbReference>
<keyword evidence="12" id="KW-1185">Reference proteome</keyword>
<evidence type="ECO:0000256" key="6">
    <source>
        <dbReference type="ARBA" id="ARBA00022960"/>
    </source>
</evidence>
<name>A0AA40S158_9HYPH</name>
<dbReference type="InterPro" id="IPR038063">
    <property type="entry name" value="Transpep_catalytic_dom"/>
</dbReference>
<dbReference type="GO" id="GO:0018104">
    <property type="term" value="P:peptidoglycan-protein cross-linking"/>
    <property type="evidence" value="ECO:0007669"/>
    <property type="project" value="TreeGrafter"/>
</dbReference>
<keyword evidence="8 9" id="KW-0961">Cell wall biogenesis/degradation</keyword>
<feature type="domain" description="L,D-TPase catalytic" evidence="10">
    <location>
        <begin position="91"/>
        <end position="224"/>
    </location>
</feature>
<keyword evidence="4" id="KW-0808">Transferase</keyword>
<dbReference type="AlphaFoldDB" id="A0AA40S158"/>
<dbReference type="CDD" id="cd16913">
    <property type="entry name" value="YkuD_like"/>
    <property type="match status" value="1"/>
</dbReference>
<evidence type="ECO:0000256" key="5">
    <source>
        <dbReference type="ARBA" id="ARBA00022801"/>
    </source>
</evidence>
<feature type="active site" description="Proton donor/acceptor" evidence="9">
    <location>
        <position position="184"/>
    </location>
</feature>
<evidence type="ECO:0000256" key="8">
    <source>
        <dbReference type="ARBA" id="ARBA00023316"/>
    </source>
</evidence>
<dbReference type="PANTHER" id="PTHR30582:SF24">
    <property type="entry name" value="L,D-TRANSPEPTIDASE ERFK_SRFK-RELATED"/>
    <property type="match status" value="1"/>
</dbReference>
<dbReference type="EMBL" id="JACJIB010000003">
    <property type="protein sequence ID" value="MBA8912710.1"/>
    <property type="molecule type" value="Genomic_DNA"/>
</dbReference>
<dbReference type="Pfam" id="PF03734">
    <property type="entry name" value="YkuD"/>
    <property type="match status" value="1"/>
</dbReference>
<evidence type="ECO:0000256" key="4">
    <source>
        <dbReference type="ARBA" id="ARBA00022679"/>
    </source>
</evidence>
<comment type="pathway">
    <text evidence="1 9">Cell wall biogenesis; peptidoglycan biosynthesis.</text>
</comment>
<comment type="similarity">
    <text evidence="2">Belongs to the YkuD family.</text>
</comment>
<evidence type="ECO:0000259" key="10">
    <source>
        <dbReference type="PROSITE" id="PS52029"/>
    </source>
</evidence>
<keyword evidence="5" id="KW-0378">Hydrolase</keyword>
<dbReference type="InterPro" id="IPR005490">
    <property type="entry name" value="LD_TPept_cat_dom"/>
</dbReference>
<evidence type="ECO:0000256" key="7">
    <source>
        <dbReference type="ARBA" id="ARBA00022984"/>
    </source>
</evidence>
<evidence type="ECO:0000313" key="12">
    <source>
        <dbReference type="Proteomes" id="UP000543554"/>
    </source>
</evidence>
<keyword evidence="3" id="KW-0328">Glycosyltransferase</keyword>
<reference evidence="11 12" key="1">
    <citation type="submission" date="2020-08" db="EMBL/GenBank/DDBJ databases">
        <title>Genomic Encyclopedia of Type Strains, Phase IV (KMG-IV): sequencing the most valuable type-strain genomes for metagenomic binning, comparative biology and taxonomic classification.</title>
        <authorList>
            <person name="Goeker M."/>
        </authorList>
    </citation>
    <scope>NUCLEOTIDE SEQUENCE [LARGE SCALE GENOMIC DNA]</scope>
    <source>
        <strain evidence="11 12">DSM 11490</strain>
    </source>
</reference>
<protein>
    <submittedName>
        <fullName evidence="11">Lipoprotein-anchoring transpeptidase ErfK/SrfK</fullName>
    </submittedName>
</protein>
<dbReference type="PANTHER" id="PTHR30582">
    <property type="entry name" value="L,D-TRANSPEPTIDASE"/>
    <property type="match status" value="1"/>
</dbReference>
<dbReference type="InterPro" id="IPR050979">
    <property type="entry name" value="LD-transpeptidase"/>
</dbReference>